<dbReference type="Proteomes" id="UP000681722">
    <property type="component" value="Unassembled WGS sequence"/>
</dbReference>
<dbReference type="AlphaFoldDB" id="A0A815SJX0"/>
<sequence>MQTTSQKHSTKLDRQSASAYATVADGTRVHNSVKMNQLMARLGSTHSQIDDYSRRQSASAYATFADGTRERKLIEQISEEVAACIAKIVAETQFQQLALLQDANVRSAESEREYILKLQSYVEELDGAKSLNLSTLEKDLTLRQEQILENARRRIDALY</sequence>
<gene>
    <name evidence="1" type="ORF">GPM918_LOCUS36266</name>
    <name evidence="2" type="ORF">SRO942_LOCUS36996</name>
</gene>
<accession>A0A815SJX0</accession>
<reference evidence="1" key="1">
    <citation type="submission" date="2021-02" db="EMBL/GenBank/DDBJ databases">
        <authorList>
            <person name="Nowell W R."/>
        </authorList>
    </citation>
    <scope>NUCLEOTIDE SEQUENCE</scope>
</reference>
<protein>
    <submittedName>
        <fullName evidence="1">Uncharacterized protein</fullName>
    </submittedName>
</protein>
<comment type="caution">
    <text evidence="1">The sequence shown here is derived from an EMBL/GenBank/DDBJ whole genome shotgun (WGS) entry which is preliminary data.</text>
</comment>
<dbReference type="Proteomes" id="UP000663829">
    <property type="component" value="Unassembled WGS sequence"/>
</dbReference>
<proteinExistence type="predicted"/>
<dbReference type="EMBL" id="CAJOBC010087234">
    <property type="protein sequence ID" value="CAF4354293.1"/>
    <property type="molecule type" value="Genomic_DNA"/>
</dbReference>
<organism evidence="1 3">
    <name type="scientific">Didymodactylos carnosus</name>
    <dbReference type="NCBI Taxonomy" id="1234261"/>
    <lineage>
        <taxon>Eukaryota</taxon>
        <taxon>Metazoa</taxon>
        <taxon>Spiralia</taxon>
        <taxon>Gnathifera</taxon>
        <taxon>Rotifera</taxon>
        <taxon>Eurotatoria</taxon>
        <taxon>Bdelloidea</taxon>
        <taxon>Philodinida</taxon>
        <taxon>Philodinidae</taxon>
        <taxon>Didymodactylos</taxon>
    </lineage>
</organism>
<name>A0A815SJX0_9BILA</name>
<evidence type="ECO:0000313" key="1">
    <source>
        <dbReference type="EMBL" id="CAF1491237.1"/>
    </source>
</evidence>
<keyword evidence="3" id="KW-1185">Reference proteome</keyword>
<evidence type="ECO:0000313" key="3">
    <source>
        <dbReference type="Proteomes" id="UP000663829"/>
    </source>
</evidence>
<dbReference type="EMBL" id="CAJNOQ010021741">
    <property type="protein sequence ID" value="CAF1491237.1"/>
    <property type="molecule type" value="Genomic_DNA"/>
</dbReference>
<evidence type="ECO:0000313" key="2">
    <source>
        <dbReference type="EMBL" id="CAF4354293.1"/>
    </source>
</evidence>